<accession>A0ACA9JUB3</accession>
<dbReference type="Proteomes" id="UP000789860">
    <property type="component" value="Unassembled WGS sequence"/>
</dbReference>
<name>A0ACA9JUB3_9GLOM</name>
<evidence type="ECO:0000313" key="1">
    <source>
        <dbReference type="EMBL" id="CAG8435789.1"/>
    </source>
</evidence>
<dbReference type="EMBL" id="CAJVPM010000091">
    <property type="protein sequence ID" value="CAG8435789.1"/>
    <property type="molecule type" value="Genomic_DNA"/>
</dbReference>
<reference evidence="1" key="1">
    <citation type="submission" date="2021-06" db="EMBL/GenBank/DDBJ databases">
        <authorList>
            <person name="Kallberg Y."/>
            <person name="Tangrot J."/>
            <person name="Rosling A."/>
        </authorList>
    </citation>
    <scope>NUCLEOTIDE SEQUENCE</scope>
    <source>
        <strain evidence="1">AU212A</strain>
    </source>
</reference>
<proteinExistence type="predicted"/>
<gene>
    <name evidence="1" type="ORF">SCALOS_LOCUS225</name>
</gene>
<comment type="caution">
    <text evidence="1">The sequence shown here is derived from an EMBL/GenBank/DDBJ whole genome shotgun (WGS) entry which is preliminary data.</text>
</comment>
<evidence type="ECO:0000313" key="2">
    <source>
        <dbReference type="Proteomes" id="UP000789860"/>
    </source>
</evidence>
<sequence length="182" mass="21589">MNNFWDEINVLNINEIYNPLQNFLDNWNIFTENTNEALDNLGTNNENISLSLQYETTQNEVPNEQQNLNMDENFENSSDESSSDENNEQSIIDKIKKDLQHEVNNNTEFTLLFEGYKDYKTFKNIVYKIEQLEKCKGVNKQRLEIAYYLGELRTKNQLNNKFIRKIRNKLIVKFNKSKSAKI</sequence>
<protein>
    <submittedName>
        <fullName evidence="1">3079_t:CDS:1</fullName>
    </submittedName>
</protein>
<keyword evidence="2" id="KW-1185">Reference proteome</keyword>
<organism evidence="1 2">
    <name type="scientific">Scutellospora calospora</name>
    <dbReference type="NCBI Taxonomy" id="85575"/>
    <lineage>
        <taxon>Eukaryota</taxon>
        <taxon>Fungi</taxon>
        <taxon>Fungi incertae sedis</taxon>
        <taxon>Mucoromycota</taxon>
        <taxon>Glomeromycotina</taxon>
        <taxon>Glomeromycetes</taxon>
        <taxon>Diversisporales</taxon>
        <taxon>Gigasporaceae</taxon>
        <taxon>Scutellospora</taxon>
    </lineage>
</organism>